<evidence type="ECO:0000256" key="4">
    <source>
        <dbReference type="PROSITE-ProRule" id="PRU00335"/>
    </source>
</evidence>
<accession>A0A975D923</accession>
<feature type="domain" description="HTH tetR-type" evidence="5">
    <location>
        <begin position="21"/>
        <end position="81"/>
    </location>
</feature>
<keyword evidence="2 4" id="KW-0238">DNA-binding</keyword>
<gene>
    <name evidence="6" type="ORF">HRJ34_28520</name>
</gene>
<keyword evidence="6" id="KW-0614">Plasmid</keyword>
<evidence type="ECO:0000313" key="7">
    <source>
        <dbReference type="Proteomes" id="UP000664914"/>
    </source>
</evidence>
<evidence type="ECO:0000256" key="1">
    <source>
        <dbReference type="ARBA" id="ARBA00023015"/>
    </source>
</evidence>
<dbReference type="PANTHER" id="PTHR30055:SF234">
    <property type="entry name" value="HTH-TYPE TRANSCRIPTIONAL REGULATOR BETI"/>
    <property type="match status" value="1"/>
</dbReference>
<evidence type="ECO:0000256" key="3">
    <source>
        <dbReference type="ARBA" id="ARBA00023163"/>
    </source>
</evidence>
<dbReference type="SUPFAM" id="SSF46689">
    <property type="entry name" value="Homeodomain-like"/>
    <property type="match status" value="1"/>
</dbReference>
<dbReference type="Pfam" id="PF00440">
    <property type="entry name" value="TetR_N"/>
    <property type="match status" value="1"/>
</dbReference>
<dbReference type="Gene3D" id="1.10.357.10">
    <property type="entry name" value="Tetracycline Repressor, domain 2"/>
    <property type="match status" value="1"/>
</dbReference>
<dbReference type="GO" id="GO:0003700">
    <property type="term" value="F:DNA-binding transcription factor activity"/>
    <property type="evidence" value="ECO:0007669"/>
    <property type="project" value="TreeGrafter"/>
</dbReference>
<dbReference type="GO" id="GO:0000976">
    <property type="term" value="F:transcription cis-regulatory region binding"/>
    <property type="evidence" value="ECO:0007669"/>
    <property type="project" value="TreeGrafter"/>
</dbReference>
<dbReference type="AlphaFoldDB" id="A0A975D923"/>
<dbReference type="InterPro" id="IPR050109">
    <property type="entry name" value="HTH-type_TetR-like_transc_reg"/>
</dbReference>
<reference evidence="6" key="1">
    <citation type="submission" date="2020-07" db="EMBL/GenBank/DDBJ databases">
        <authorList>
            <person name="Camacho E."/>
        </authorList>
    </citation>
    <scope>NUCLEOTIDE SEQUENCE</scope>
    <source>
        <strain evidence="6">MPO218</strain>
        <plasmid evidence="6">pUPO218</plasmid>
    </source>
</reference>
<protein>
    <submittedName>
        <fullName evidence="6">TetR/AcrR family transcriptional regulator</fullName>
    </submittedName>
</protein>
<keyword evidence="3" id="KW-0804">Transcription</keyword>
<reference evidence="6" key="2">
    <citation type="submission" date="2021-04" db="EMBL/GenBank/DDBJ databases">
        <title>Isolation and genomic analysis of the ibuprofen-degrading bacterium Sphingomonas strain MPO218.</title>
        <authorList>
            <person name="Aulestia M."/>
            <person name="Flores A."/>
            <person name="Mangas E.L."/>
            <person name="Perez-Pulido A.J."/>
            <person name="Santero E."/>
            <person name="Camacho E.M."/>
        </authorList>
    </citation>
    <scope>NUCLEOTIDE SEQUENCE</scope>
    <source>
        <strain evidence="6">MPO218</strain>
        <plasmid evidence="6">pUPO218</plasmid>
    </source>
</reference>
<proteinExistence type="predicted"/>
<dbReference type="PROSITE" id="PS50977">
    <property type="entry name" value="HTH_TETR_2"/>
    <property type="match status" value="1"/>
</dbReference>
<keyword evidence="1" id="KW-0805">Transcription regulation</keyword>
<evidence type="ECO:0000256" key="2">
    <source>
        <dbReference type="ARBA" id="ARBA00023125"/>
    </source>
</evidence>
<geneLocation type="plasmid" evidence="6 7">
    <name>pUPO218</name>
</geneLocation>
<evidence type="ECO:0000259" key="5">
    <source>
        <dbReference type="PROSITE" id="PS50977"/>
    </source>
</evidence>
<dbReference type="PANTHER" id="PTHR30055">
    <property type="entry name" value="HTH-TYPE TRANSCRIPTIONAL REGULATOR RUTR"/>
    <property type="match status" value="1"/>
</dbReference>
<name>A0A975D923_9SPHN</name>
<dbReference type="EMBL" id="CP059321">
    <property type="protein sequence ID" value="QTH24994.1"/>
    <property type="molecule type" value="Genomic_DNA"/>
</dbReference>
<dbReference type="InterPro" id="IPR009057">
    <property type="entry name" value="Homeodomain-like_sf"/>
</dbReference>
<evidence type="ECO:0000313" key="6">
    <source>
        <dbReference type="EMBL" id="QTH24994.1"/>
    </source>
</evidence>
<organism evidence="6 7">
    <name type="scientific">Rhizorhabdus wittichii</name>
    <dbReference type="NCBI Taxonomy" id="160791"/>
    <lineage>
        <taxon>Bacteria</taxon>
        <taxon>Pseudomonadati</taxon>
        <taxon>Pseudomonadota</taxon>
        <taxon>Alphaproteobacteria</taxon>
        <taxon>Sphingomonadales</taxon>
        <taxon>Sphingomonadaceae</taxon>
        <taxon>Rhizorhabdus</taxon>
    </lineage>
</organism>
<dbReference type="Pfam" id="PF17918">
    <property type="entry name" value="TetR_C_15"/>
    <property type="match status" value="1"/>
</dbReference>
<sequence length="228" mass="24177">MATTQRYLLNPRKMPRQARSAATVEAIHEATIQVLLTEGPSRLTTTKVAERAGVAVGTMYQYFPQKQALIFAVVQRHLGLIAEAVEDACGRLQGQTIAVMSDGLAASYLAAKTHNIEASRALYAAASELEVPDIAGDMSRRIYAALRALLASSRDGRFDDLDTVTFILQQALSGTVRAVLEMEGGPTPAALDMLGSQLPLLCRAYLDATSSLAGIGALPQPVACATCA</sequence>
<dbReference type="RefSeq" id="WP_208634683.1">
    <property type="nucleotide sequence ID" value="NZ_CP059321.1"/>
</dbReference>
<dbReference type="InterPro" id="IPR001647">
    <property type="entry name" value="HTH_TetR"/>
</dbReference>
<feature type="DNA-binding region" description="H-T-H motif" evidence="4">
    <location>
        <begin position="44"/>
        <end position="63"/>
    </location>
</feature>
<dbReference type="Proteomes" id="UP000664914">
    <property type="component" value="Plasmid pUPO218"/>
</dbReference>
<dbReference type="InterPro" id="IPR041669">
    <property type="entry name" value="TetR_C_15"/>
</dbReference>